<keyword evidence="1" id="KW-0489">Methyltransferase</keyword>
<accession>A0AAN8PSZ3</accession>
<dbReference type="Proteomes" id="UP001347796">
    <property type="component" value="Unassembled WGS sequence"/>
</dbReference>
<reference evidence="4 5" key="1">
    <citation type="submission" date="2024-01" db="EMBL/GenBank/DDBJ databases">
        <title>The genome of the rayed Mediterranean limpet Patella caerulea (Linnaeus, 1758).</title>
        <authorList>
            <person name="Anh-Thu Weber A."/>
            <person name="Halstead-Nussloch G."/>
        </authorList>
    </citation>
    <scope>NUCLEOTIDE SEQUENCE [LARGE SCALE GENOMIC DNA]</scope>
    <source>
        <strain evidence="4">AATW-2023a</strain>
        <tissue evidence="4">Whole specimen</tissue>
    </source>
</reference>
<evidence type="ECO:0000256" key="1">
    <source>
        <dbReference type="ARBA" id="ARBA00022603"/>
    </source>
</evidence>
<proteinExistence type="predicted"/>
<sequence length="321" mass="36428">MNVFDRKAKRIQRNRTALMPDYQLYNYVKDEVGYRLADRISDINRKFGVALDLGCGRGHVSKHIYSDMVSTLYQCELAEQVLKQSEISPEVPTYKIIADEEFIPFKEKSLDLVVSSLSLHWVNDLPGCFRQVHNCLKNDGAFIGSMFGGETLYELRVSLQLAEQEREGGFAAHISPFTEIRDLGNLLNRAGFNLLTIDVDEVVINYPSMYELMYDLKGMGENNCSWSRKPQLHRDTMTAASAIYKEMYGNEHGVPATYQILYFIGWKPDPTQPKAAARGSGQVSLKNIDQLDELSKQIEEARKNIPKDPNDGSDNSQDPKK</sequence>
<organism evidence="4 5">
    <name type="scientific">Patella caerulea</name>
    <name type="common">Rayed Mediterranean limpet</name>
    <dbReference type="NCBI Taxonomy" id="87958"/>
    <lineage>
        <taxon>Eukaryota</taxon>
        <taxon>Metazoa</taxon>
        <taxon>Spiralia</taxon>
        <taxon>Lophotrochozoa</taxon>
        <taxon>Mollusca</taxon>
        <taxon>Gastropoda</taxon>
        <taxon>Patellogastropoda</taxon>
        <taxon>Patelloidea</taxon>
        <taxon>Patellidae</taxon>
        <taxon>Patella</taxon>
    </lineage>
</organism>
<dbReference type="InterPro" id="IPR050602">
    <property type="entry name" value="Malonyl-ACP_OMT"/>
</dbReference>
<dbReference type="PANTHER" id="PTHR13090">
    <property type="entry name" value="ARGININE-HYDROXYLASE NDUFAF5, MITOCHONDRIAL"/>
    <property type="match status" value="1"/>
</dbReference>
<dbReference type="Pfam" id="PF13489">
    <property type="entry name" value="Methyltransf_23"/>
    <property type="match status" value="1"/>
</dbReference>
<evidence type="ECO:0000256" key="2">
    <source>
        <dbReference type="ARBA" id="ARBA00022679"/>
    </source>
</evidence>
<gene>
    <name evidence="4" type="ORF">SNE40_010569</name>
</gene>
<keyword evidence="2" id="KW-0808">Transferase</keyword>
<dbReference type="CDD" id="cd02440">
    <property type="entry name" value="AdoMet_MTases"/>
    <property type="match status" value="1"/>
</dbReference>
<dbReference type="GO" id="GO:0008168">
    <property type="term" value="F:methyltransferase activity"/>
    <property type="evidence" value="ECO:0007669"/>
    <property type="project" value="UniProtKB-KW"/>
</dbReference>
<protein>
    <submittedName>
        <fullName evidence="4">Uncharacterized protein</fullName>
    </submittedName>
</protein>
<dbReference type="Gene3D" id="3.40.50.150">
    <property type="entry name" value="Vaccinia Virus protein VP39"/>
    <property type="match status" value="1"/>
</dbReference>
<dbReference type="SUPFAM" id="SSF53335">
    <property type="entry name" value="S-adenosyl-L-methionine-dependent methyltransferases"/>
    <property type="match status" value="1"/>
</dbReference>
<dbReference type="InterPro" id="IPR029063">
    <property type="entry name" value="SAM-dependent_MTases_sf"/>
</dbReference>
<dbReference type="GO" id="GO:0032259">
    <property type="term" value="P:methylation"/>
    <property type="evidence" value="ECO:0007669"/>
    <property type="project" value="UniProtKB-KW"/>
</dbReference>
<comment type="caution">
    <text evidence="4">The sequence shown here is derived from an EMBL/GenBank/DDBJ whole genome shotgun (WGS) entry which is preliminary data.</text>
</comment>
<evidence type="ECO:0000313" key="4">
    <source>
        <dbReference type="EMBL" id="KAK6183013.1"/>
    </source>
</evidence>
<evidence type="ECO:0000256" key="3">
    <source>
        <dbReference type="SAM" id="MobiDB-lite"/>
    </source>
</evidence>
<dbReference type="GO" id="GO:0032981">
    <property type="term" value="P:mitochondrial respiratory chain complex I assembly"/>
    <property type="evidence" value="ECO:0007669"/>
    <property type="project" value="TreeGrafter"/>
</dbReference>
<feature type="compositionally biased region" description="Basic and acidic residues" evidence="3">
    <location>
        <begin position="295"/>
        <end position="310"/>
    </location>
</feature>
<dbReference type="GO" id="GO:0005739">
    <property type="term" value="C:mitochondrion"/>
    <property type="evidence" value="ECO:0007669"/>
    <property type="project" value="TreeGrafter"/>
</dbReference>
<name>A0AAN8PSZ3_PATCE</name>
<dbReference type="EMBL" id="JAZGQO010000007">
    <property type="protein sequence ID" value="KAK6183013.1"/>
    <property type="molecule type" value="Genomic_DNA"/>
</dbReference>
<evidence type="ECO:0000313" key="5">
    <source>
        <dbReference type="Proteomes" id="UP001347796"/>
    </source>
</evidence>
<dbReference type="PANTHER" id="PTHR13090:SF1">
    <property type="entry name" value="ARGININE-HYDROXYLASE NDUFAF5, MITOCHONDRIAL"/>
    <property type="match status" value="1"/>
</dbReference>
<feature type="compositionally biased region" description="Polar residues" evidence="3">
    <location>
        <begin position="312"/>
        <end position="321"/>
    </location>
</feature>
<dbReference type="AlphaFoldDB" id="A0AAN8PSZ3"/>
<feature type="region of interest" description="Disordered" evidence="3">
    <location>
        <begin position="295"/>
        <end position="321"/>
    </location>
</feature>
<keyword evidence="5" id="KW-1185">Reference proteome</keyword>